<dbReference type="SUPFAM" id="SSF110997">
    <property type="entry name" value="Sporulation related repeat"/>
    <property type="match status" value="1"/>
</dbReference>
<dbReference type="Pfam" id="PF05036">
    <property type="entry name" value="SPOR"/>
    <property type="match status" value="1"/>
</dbReference>
<sequence length="1387" mass="144749">MHVIREKKIHLSSMVIASTLFGFFSSAAYSFTSLDLLANLSNSNFYPPTTGYNYISPLVTFDVVDGDNVGTTNGISIDNNFGNNALLCLGTGCIGTVFNFDGTTTVAGTVGATNPIGTINLLGASKTVTFQGDINVNTSLNFGVGSNASTTITLANGVDVDGDITTAVANTGTLQLLGNNIITEGVGTALLPLNAINLSGGAGTVVEFKGVNNEPIVAKTMNFLGNATVQIDAAVPNLTANIETNLNNQGTLTYVGGSALSVLNGTIGASSGNSLANLNLNTGNAAIANTFEVTGATFKVANINLFDNAGAVQTTLILNNPNLALTSQITPQTNNTDILDVNNATSITGGIGTATNAFAEVKVGAINPLIINGNIYATNTNFYGDQTLTLQNANTLISGNIGNATGLAGKGTLLFQGSGEVTGTIGANQSLNSVNLSGPAANVIFDGNVTAVNGLNFVAGATANTTASLANNVTLTGNIDANAANIGTLQFLGNATVTGTVGAANTLHQINLSGATGQQVNFQNDIDTTLLVFQNNATASLAAGKTLTGNVDSTMANSGVLQFVGAGTVTGSIGATNPLNLITLNSGGGANTIELDGATIQASTINIEGAGGTTLLLNDVLAPMQLTANITTNNNGIDTLNVLNPGGNTTITGNIGSATNLFNLVKIGANTDTTVAGDIFANNVQFQGDHLLTINGNIDSAITTLNNNTGSLIIASSSTINSPIGGVGFLLKNVTIQGGVGTTVDLSDNLFVTDTIVKSGSNLLSSDNVAVNGNLTIQDANSALSVANSTNLTVNGNFNLGAGTFYNLDMGGNNLTTGLLTVNGIATISPNAKITIANPSVTDITQTHTIPIITAGLGSNLSVLPVINASLFFDITSQVTGPGNTILQLVLTPKANAGMLSNLPGGTIGSILINIGLSNQATGELQAIIEQLSSYTTLASLNAALAQLAPTVDGGTVQASFDAQSLALNEFSDQIDYSTRRRGYAAGDWNQYSGAWIKLYGQEADQSERDSVAGYHDEMVGVALGGDVLITDDALAGLGLSFSTAKVKHDVSAGTNTQINSYQATVYGRYEFFNPLYLDWFGAITYNTYQQQRNVSIGSFFMSPSSNYDGWQTGLKGELGYVFDQDCWHIIPIFSLYYSHLSLDSYTETGGGTANQNVNEQSYDLFQAGIGIRVAYDYLTPQITWQPEVHARIFYDFVGDTVATTSQFIGAGPSFVTEGAKPAQTSYNLGLKLTAFEHENLTLTASYDFLFKEDFTSNTAYLKFRYDWDHCVRIVDVLAPLKMHSQRPEIMEERVVRTLPPSSDAYSGDYDDSVWQVQVGAFSNPENARVMVDKLRLAGYAVYTELKKHSGRTLVVVLVDDLHSRNEAENVKQLLHKQFNVKGQIVH</sequence>
<dbReference type="InterPro" id="IPR007730">
    <property type="entry name" value="SPOR-like_dom"/>
</dbReference>
<dbReference type="InterPro" id="IPR036709">
    <property type="entry name" value="Autotransporte_beta_dom_sf"/>
</dbReference>
<dbReference type="OrthoDB" id="6998372at2"/>
<evidence type="ECO:0000259" key="1">
    <source>
        <dbReference type="PROSITE" id="PS51208"/>
    </source>
</evidence>
<dbReference type="GO" id="GO:0042834">
    <property type="term" value="F:peptidoglycan binding"/>
    <property type="evidence" value="ECO:0007669"/>
    <property type="project" value="InterPro"/>
</dbReference>
<accession>A0A0Q9YXF8</accession>
<dbReference type="Gene3D" id="3.30.70.1070">
    <property type="entry name" value="Sporulation related repeat"/>
    <property type="match status" value="1"/>
</dbReference>
<dbReference type="SUPFAM" id="SSF103515">
    <property type="entry name" value="Autotransporter"/>
    <property type="match status" value="1"/>
</dbReference>
<gene>
    <name evidence="3" type="primary">ompB_2</name>
    <name evidence="3" type="ORF">HT99x_02036</name>
</gene>
<dbReference type="EMBL" id="LKAJ01000008">
    <property type="protein sequence ID" value="KRG20819.1"/>
    <property type="molecule type" value="Genomic_DNA"/>
</dbReference>
<organism evidence="3">
    <name type="scientific">Candidatus Berkiella aquae</name>
    <dbReference type="NCBI Taxonomy" id="295108"/>
    <lineage>
        <taxon>Bacteria</taxon>
        <taxon>Pseudomonadati</taxon>
        <taxon>Pseudomonadota</taxon>
        <taxon>Gammaproteobacteria</taxon>
        <taxon>Candidatus Berkiellales</taxon>
        <taxon>Candidatus Berkiellaceae</taxon>
        <taxon>Candidatus Berkiella</taxon>
    </lineage>
</organism>
<feature type="domain" description="SPOR" evidence="2">
    <location>
        <begin position="1309"/>
        <end position="1387"/>
    </location>
</feature>
<dbReference type="PROSITE" id="PS51208">
    <property type="entry name" value="AUTOTRANSPORTER"/>
    <property type="match status" value="1"/>
</dbReference>
<dbReference type="Pfam" id="PF03797">
    <property type="entry name" value="Autotransporter"/>
    <property type="match status" value="1"/>
</dbReference>
<dbReference type="Gene3D" id="2.40.128.130">
    <property type="entry name" value="Autotransporter beta-domain"/>
    <property type="match status" value="1"/>
</dbReference>
<name>A0A0Q9YXF8_9GAMM</name>
<dbReference type="InterPro" id="IPR005546">
    <property type="entry name" value="Autotransporte_beta"/>
</dbReference>
<dbReference type="InterPro" id="IPR006315">
    <property type="entry name" value="OM_autotransptr_brl_dom"/>
</dbReference>
<feature type="domain" description="Autotransporter" evidence="1">
    <location>
        <begin position="988"/>
        <end position="1268"/>
    </location>
</feature>
<protein>
    <submittedName>
        <fullName evidence="3">Outer membrane protein B</fullName>
    </submittedName>
</protein>
<dbReference type="NCBIfam" id="TIGR01414">
    <property type="entry name" value="autotrans_barl"/>
    <property type="match status" value="1"/>
</dbReference>
<evidence type="ECO:0000259" key="2">
    <source>
        <dbReference type="PROSITE" id="PS51724"/>
    </source>
</evidence>
<dbReference type="SMART" id="SM00869">
    <property type="entry name" value="Autotransporter"/>
    <property type="match status" value="1"/>
</dbReference>
<proteinExistence type="predicted"/>
<dbReference type="PROSITE" id="PS51724">
    <property type="entry name" value="SPOR"/>
    <property type="match status" value="1"/>
</dbReference>
<evidence type="ECO:0000313" key="3">
    <source>
        <dbReference type="EMBL" id="KRG20819.1"/>
    </source>
</evidence>
<comment type="caution">
    <text evidence="3">The sequence shown here is derived from an EMBL/GenBank/DDBJ whole genome shotgun (WGS) entry which is preliminary data.</text>
</comment>
<reference evidence="3" key="1">
    <citation type="submission" date="2015-09" db="EMBL/GenBank/DDBJ databases">
        <title>Draft Genome Sequences of Two Novel Amoeba-resistant Intranuclear Bacteria, Candidatus Berkiella cookevillensis and Candidatus Berkiella aquae.</title>
        <authorList>
            <person name="Mehari Y.T."/>
            <person name="Arivett B.A."/>
            <person name="Farone A.L."/>
            <person name="Gunderson J.H."/>
            <person name="Farone M.B."/>
        </authorList>
    </citation>
    <scope>NUCLEOTIDE SEQUENCE [LARGE SCALE GENOMIC DNA]</scope>
    <source>
        <strain evidence="3">HT99</strain>
    </source>
</reference>
<dbReference type="InterPro" id="IPR036680">
    <property type="entry name" value="SPOR-like_sf"/>
</dbReference>
<dbReference type="GO" id="GO:0019867">
    <property type="term" value="C:outer membrane"/>
    <property type="evidence" value="ECO:0007669"/>
    <property type="project" value="InterPro"/>
</dbReference>